<dbReference type="InterPro" id="IPR014710">
    <property type="entry name" value="RmlC-like_jellyroll"/>
</dbReference>
<evidence type="ECO:0000256" key="2">
    <source>
        <dbReference type="ARBA" id="ARBA00023002"/>
    </source>
</evidence>
<name>A0A1E7X4G7_9BURK</name>
<dbReference type="Proteomes" id="UP000175989">
    <property type="component" value="Unassembled WGS sequence"/>
</dbReference>
<keyword evidence="5" id="KW-1185">Reference proteome</keyword>
<dbReference type="GO" id="GO:0004791">
    <property type="term" value="F:thioredoxin-disulfide reductase (NADPH) activity"/>
    <property type="evidence" value="ECO:0007669"/>
    <property type="project" value="UniProtKB-EC"/>
</dbReference>
<keyword evidence="2 4" id="KW-0560">Oxidoreductase</keyword>
<dbReference type="InterPro" id="IPR023753">
    <property type="entry name" value="FAD/NAD-binding_dom"/>
</dbReference>
<evidence type="ECO:0000256" key="1">
    <source>
        <dbReference type="ARBA" id="ARBA00022630"/>
    </source>
</evidence>
<dbReference type="InterPro" id="IPR036188">
    <property type="entry name" value="FAD/NAD-bd_sf"/>
</dbReference>
<keyword evidence="1" id="KW-0285">Flavoprotein</keyword>
<organism evidence="4 5">
    <name type="scientific">Duganella phyllosphaerae</name>
    <dbReference type="NCBI Taxonomy" id="762836"/>
    <lineage>
        <taxon>Bacteria</taxon>
        <taxon>Pseudomonadati</taxon>
        <taxon>Pseudomonadota</taxon>
        <taxon>Betaproteobacteria</taxon>
        <taxon>Burkholderiales</taxon>
        <taxon>Oxalobacteraceae</taxon>
        <taxon>Telluria group</taxon>
        <taxon>Duganella</taxon>
    </lineage>
</organism>
<gene>
    <name evidence="4" type="primary">trxB_1</name>
    <name evidence="4" type="ORF">DUPY_12780</name>
</gene>
<comment type="caution">
    <text evidence="4">The sequence shown here is derived from an EMBL/GenBank/DDBJ whole genome shotgun (WGS) entry which is preliminary data.</text>
</comment>
<proteinExistence type="predicted"/>
<evidence type="ECO:0000313" key="5">
    <source>
        <dbReference type="Proteomes" id="UP000175989"/>
    </source>
</evidence>
<dbReference type="InterPro" id="IPR000595">
    <property type="entry name" value="cNMP-bd_dom"/>
</dbReference>
<dbReference type="Gene3D" id="2.60.120.10">
    <property type="entry name" value="Jelly Rolls"/>
    <property type="match status" value="1"/>
</dbReference>
<evidence type="ECO:0000259" key="3">
    <source>
        <dbReference type="PROSITE" id="PS50042"/>
    </source>
</evidence>
<sequence length="570" mass="60896">MTLPDTFQSRSAQALPTIAPPELKRMERFGARAVFNDGDMLFEAGRGKFGLMVVVSGKIRISRYDGLGNSSLITEHGPGEFAGEMSQLSDAPTLVNGHALGTVEVLVLTTAALRALLVAEAELGERIVRAFILRRVELMDSAACGPVLLSPNNNSRMHALRGWLSSNGQPHKVLDPASTDQARALCERYAPQPDDWPLVVFPDGGVQKNPTIVELGRRLGTLPALDSDQVWDAIVVGAGPAGLATAVYAASEGLSVLVLDTRAYGGQAAASARIENYLGFPTGISGRALAGRAYVQSKKFGVEMAIPAPAARLLCDVRPLEVEMCGSLQRLRTRSVVVACGARYRRPDLANLARFEGKGVYYWASPLEAGLCKGAEVILVGGGNSAGQAAVYLSAHAERVHMLIRRESLVDTMSTYLIERIAATPNIVLHTHAQIVELDGTDDGGLDRVKVRDARHGTERDYDVKRVFLFIGADPNTGWLGDCGVAVDDKGFIVTGYDALARNGQPGDRNDHRHDEIERPVASLETSVPGVFAIGDVRAGSTKRVAAAVGEGAAVVSQIHGFLARLPRTR</sequence>
<dbReference type="SUPFAM" id="SSF51905">
    <property type="entry name" value="FAD/NAD(P)-binding domain"/>
    <property type="match status" value="1"/>
</dbReference>
<protein>
    <submittedName>
        <fullName evidence="4">Thioredoxin reductase</fullName>
        <ecNumber evidence="4">1.8.1.9</ecNumber>
    </submittedName>
</protein>
<dbReference type="PANTHER" id="PTHR48105">
    <property type="entry name" value="THIOREDOXIN REDUCTASE 1-RELATED-RELATED"/>
    <property type="match status" value="1"/>
</dbReference>
<accession>A0A1E7X4G7</accession>
<dbReference type="InterPro" id="IPR018490">
    <property type="entry name" value="cNMP-bd_dom_sf"/>
</dbReference>
<dbReference type="PATRIC" id="fig|762836.4.peg.1333"/>
<dbReference type="SMART" id="SM00100">
    <property type="entry name" value="cNMP"/>
    <property type="match status" value="1"/>
</dbReference>
<dbReference type="Pfam" id="PF07992">
    <property type="entry name" value="Pyr_redox_2"/>
    <property type="match status" value="1"/>
</dbReference>
<dbReference type="PROSITE" id="PS50042">
    <property type="entry name" value="CNMP_BINDING_3"/>
    <property type="match status" value="1"/>
</dbReference>
<reference evidence="5" key="1">
    <citation type="journal article" date="2016" name="Front. Microbiol.">
        <title>Molecular Keys to the Janthinobacterium and Duganella spp. Interaction with the Plant Pathogen Fusarium graminearum.</title>
        <authorList>
            <person name="Haack F.S."/>
            <person name="Poehlein A."/>
            <person name="Kroger C."/>
            <person name="Voigt C.A."/>
            <person name="Piepenbring M."/>
            <person name="Bode H.B."/>
            <person name="Daniel R."/>
            <person name="Schafer W."/>
            <person name="Streit W.R."/>
        </authorList>
    </citation>
    <scope>NUCLEOTIDE SEQUENCE [LARGE SCALE GENOMIC DNA]</scope>
    <source>
        <strain evidence="5">T54</strain>
    </source>
</reference>
<dbReference type="RefSeq" id="WP_070247004.1">
    <property type="nucleotide sequence ID" value="NZ_LROM01000061.1"/>
</dbReference>
<dbReference type="OrthoDB" id="109585at2"/>
<dbReference type="Gene3D" id="3.50.50.60">
    <property type="entry name" value="FAD/NAD(P)-binding domain"/>
    <property type="match status" value="2"/>
</dbReference>
<dbReference type="PRINTS" id="PR00469">
    <property type="entry name" value="PNDRDTASEII"/>
</dbReference>
<dbReference type="PRINTS" id="PR00368">
    <property type="entry name" value="FADPNR"/>
</dbReference>
<evidence type="ECO:0000313" key="4">
    <source>
        <dbReference type="EMBL" id="OFA07347.1"/>
    </source>
</evidence>
<feature type="domain" description="Cyclic nucleotide-binding" evidence="3">
    <location>
        <begin position="14"/>
        <end position="134"/>
    </location>
</feature>
<dbReference type="AlphaFoldDB" id="A0A1E7X4G7"/>
<dbReference type="EMBL" id="LROM01000061">
    <property type="protein sequence ID" value="OFA07347.1"/>
    <property type="molecule type" value="Genomic_DNA"/>
</dbReference>
<dbReference type="SUPFAM" id="SSF51206">
    <property type="entry name" value="cAMP-binding domain-like"/>
    <property type="match status" value="1"/>
</dbReference>
<dbReference type="CDD" id="cd00038">
    <property type="entry name" value="CAP_ED"/>
    <property type="match status" value="1"/>
</dbReference>
<dbReference type="InterPro" id="IPR050097">
    <property type="entry name" value="Ferredoxin-NADP_redctase_2"/>
</dbReference>
<dbReference type="EC" id="1.8.1.9" evidence="4"/>
<dbReference type="Pfam" id="PF00027">
    <property type="entry name" value="cNMP_binding"/>
    <property type="match status" value="1"/>
</dbReference>